<gene>
    <name evidence="3" type="ORF">M0R45_034218</name>
</gene>
<evidence type="ECO:0000256" key="1">
    <source>
        <dbReference type="ARBA" id="ARBA00004370"/>
    </source>
</evidence>
<keyword evidence="4" id="KW-1185">Reference proteome</keyword>
<comment type="subcellular location">
    <subcellularLocation>
        <location evidence="1">Membrane</location>
    </subcellularLocation>
</comment>
<proteinExistence type="predicted"/>
<dbReference type="EMBL" id="JBEDUW010000007">
    <property type="protein sequence ID" value="KAK9910250.1"/>
    <property type="molecule type" value="Genomic_DNA"/>
</dbReference>
<protein>
    <recommendedName>
        <fullName evidence="5">Late embryogenesis abundant protein LEA-2 subgroup domain-containing protein</fullName>
    </recommendedName>
</protein>
<dbReference type="Proteomes" id="UP001457282">
    <property type="component" value="Unassembled WGS sequence"/>
</dbReference>
<dbReference type="InterPro" id="IPR044839">
    <property type="entry name" value="NDR1-like"/>
</dbReference>
<sequence length="231" mass="26065">MLLLIGPTDNRGTRKVCGLNGPATGKNRCSKSRRVTETRRSRVLDRTRDRRRVRHRNILPPFRPETPAGLLAVVPDPALQHHRETRGNLPGRVDSSRMEVKNPNNRLYIYYSALQAHVSVGDPNDVGVVLGLKELSGFTQKKGNTRSIKFDLVVKNRQLNDAVAKKLRNQYVSKVLRVGVETKTRLGYVVKGWRIGTMDIDVLCGGVTMKEIHAGSMPKCNINAYKWINFR</sequence>
<keyword evidence="2" id="KW-0472">Membrane</keyword>
<dbReference type="PANTHER" id="PTHR31234:SF35">
    <property type="entry name" value="LATE EMBRYOGENESIS ABUNDANT (LEA) HYDROXYPROLINE-RICH GLYCOPROTEIN FAMILY"/>
    <property type="match status" value="1"/>
</dbReference>
<evidence type="ECO:0000256" key="2">
    <source>
        <dbReference type="ARBA" id="ARBA00023136"/>
    </source>
</evidence>
<dbReference type="GO" id="GO:0098542">
    <property type="term" value="P:defense response to other organism"/>
    <property type="evidence" value="ECO:0007669"/>
    <property type="project" value="InterPro"/>
</dbReference>
<comment type="caution">
    <text evidence="3">The sequence shown here is derived from an EMBL/GenBank/DDBJ whole genome shotgun (WGS) entry which is preliminary data.</text>
</comment>
<dbReference type="GO" id="GO:0005886">
    <property type="term" value="C:plasma membrane"/>
    <property type="evidence" value="ECO:0007669"/>
    <property type="project" value="TreeGrafter"/>
</dbReference>
<dbReference type="PANTHER" id="PTHR31234">
    <property type="entry name" value="LATE EMBRYOGENESIS ABUNDANT (LEA) HYDROXYPROLINE-RICH GLYCOPROTEIN FAMILY"/>
    <property type="match status" value="1"/>
</dbReference>
<reference evidence="3 4" key="1">
    <citation type="journal article" date="2023" name="G3 (Bethesda)">
        <title>A chromosome-length genome assembly and annotation of blackberry (Rubus argutus, cv. 'Hillquist').</title>
        <authorList>
            <person name="Bruna T."/>
            <person name="Aryal R."/>
            <person name="Dudchenko O."/>
            <person name="Sargent D.J."/>
            <person name="Mead D."/>
            <person name="Buti M."/>
            <person name="Cavallini A."/>
            <person name="Hytonen T."/>
            <person name="Andres J."/>
            <person name="Pham M."/>
            <person name="Weisz D."/>
            <person name="Mascagni F."/>
            <person name="Usai G."/>
            <person name="Natali L."/>
            <person name="Bassil N."/>
            <person name="Fernandez G.E."/>
            <person name="Lomsadze A."/>
            <person name="Armour M."/>
            <person name="Olukolu B."/>
            <person name="Poorten T."/>
            <person name="Britton C."/>
            <person name="Davik J."/>
            <person name="Ashrafi H."/>
            <person name="Aiden E.L."/>
            <person name="Borodovsky M."/>
            <person name="Worthington M."/>
        </authorList>
    </citation>
    <scope>NUCLEOTIDE SEQUENCE [LARGE SCALE GENOMIC DNA]</scope>
    <source>
        <strain evidence="3">PI 553951</strain>
    </source>
</reference>
<organism evidence="3 4">
    <name type="scientific">Rubus argutus</name>
    <name type="common">Southern blackberry</name>
    <dbReference type="NCBI Taxonomy" id="59490"/>
    <lineage>
        <taxon>Eukaryota</taxon>
        <taxon>Viridiplantae</taxon>
        <taxon>Streptophyta</taxon>
        <taxon>Embryophyta</taxon>
        <taxon>Tracheophyta</taxon>
        <taxon>Spermatophyta</taxon>
        <taxon>Magnoliopsida</taxon>
        <taxon>eudicotyledons</taxon>
        <taxon>Gunneridae</taxon>
        <taxon>Pentapetalae</taxon>
        <taxon>rosids</taxon>
        <taxon>fabids</taxon>
        <taxon>Rosales</taxon>
        <taxon>Rosaceae</taxon>
        <taxon>Rosoideae</taxon>
        <taxon>Rosoideae incertae sedis</taxon>
        <taxon>Rubus</taxon>
    </lineage>
</organism>
<evidence type="ECO:0000313" key="4">
    <source>
        <dbReference type="Proteomes" id="UP001457282"/>
    </source>
</evidence>
<evidence type="ECO:0008006" key="5">
    <source>
        <dbReference type="Google" id="ProtNLM"/>
    </source>
</evidence>
<accession>A0AAW1VRA7</accession>
<name>A0AAW1VRA7_RUBAR</name>
<dbReference type="AlphaFoldDB" id="A0AAW1VRA7"/>
<evidence type="ECO:0000313" key="3">
    <source>
        <dbReference type="EMBL" id="KAK9910250.1"/>
    </source>
</evidence>